<evidence type="ECO:0000256" key="5">
    <source>
        <dbReference type="ARBA" id="ARBA00070406"/>
    </source>
</evidence>
<dbReference type="PROSITE" id="PS51078">
    <property type="entry name" value="ICLR_ED"/>
    <property type="match status" value="1"/>
</dbReference>
<keyword evidence="1" id="KW-0805">Transcription regulation</keyword>
<dbReference type="RefSeq" id="WP_003334799.1">
    <property type="nucleotide sequence ID" value="NZ_CP007806.1"/>
</dbReference>
<dbReference type="PANTHER" id="PTHR30136:SF35">
    <property type="entry name" value="HTH-TYPE TRANSCRIPTIONAL REGULATOR RV1719"/>
    <property type="match status" value="1"/>
</dbReference>
<protein>
    <recommendedName>
        <fullName evidence="5">Glycerol operon regulatory protein</fullName>
    </recommendedName>
</protein>
<evidence type="ECO:0000313" key="8">
    <source>
        <dbReference type="EMBL" id="AIG28223.1"/>
    </source>
</evidence>
<dbReference type="InterPro" id="IPR036390">
    <property type="entry name" value="WH_DNA-bd_sf"/>
</dbReference>
<dbReference type="GO" id="GO:0003677">
    <property type="term" value="F:DNA binding"/>
    <property type="evidence" value="ECO:0007669"/>
    <property type="project" value="UniProtKB-KW"/>
</dbReference>
<dbReference type="InterPro" id="IPR050707">
    <property type="entry name" value="HTH_MetabolicPath_Reg"/>
</dbReference>
<dbReference type="KEGG" id="blr:BRLA_c039400"/>
<dbReference type="InterPro" id="IPR014757">
    <property type="entry name" value="Tscrpt_reg_IclR_C"/>
</dbReference>
<dbReference type="HOGENOM" id="CLU_062618_4_1_9"/>
<dbReference type="Proteomes" id="UP000005850">
    <property type="component" value="Chromosome"/>
</dbReference>
<reference evidence="8 9" key="1">
    <citation type="journal article" date="2011" name="J. Bacteriol.">
        <title>Genome sequence of Brevibacillus laterosporus LMG 15441, a pathogen of invertebrates.</title>
        <authorList>
            <person name="Djukic M."/>
            <person name="Poehlein A."/>
            <person name="Thurmer A."/>
            <person name="Daniel R."/>
        </authorList>
    </citation>
    <scope>NUCLEOTIDE SEQUENCE [LARGE SCALE GENOMIC DNA]</scope>
    <source>
        <strain evidence="8 9">LMG 15441</strain>
    </source>
</reference>
<keyword evidence="3" id="KW-0804">Transcription</keyword>
<sequence length="247" mass="27290">MEEPKATVRSVERALDVLLCFTDATELGLSEIAARIGLHKSTVHRLLAALESKGFLQRNVQTEKYRLGFRVWELSANLTREDDPAVILLPEMEKLRDLLGETVSLYVIDGLERIRIQAVQSNQPIRRVAPVGAKMSLAVGASSKVLVAFADQMLLQELLTSPNWPDSVEKPQYQEQLKLIKQVGFATSSEEREVGAAAVSAPIYDKQGKVFAALSVSGPSSRLTEEKMKEIAAPIMHAAFRMGKMLM</sequence>
<feature type="domain" description="IclR-ED" evidence="7">
    <location>
        <begin position="70"/>
        <end position="247"/>
    </location>
</feature>
<keyword evidence="9" id="KW-1185">Reference proteome</keyword>
<evidence type="ECO:0000256" key="1">
    <source>
        <dbReference type="ARBA" id="ARBA00023015"/>
    </source>
</evidence>
<evidence type="ECO:0000256" key="2">
    <source>
        <dbReference type="ARBA" id="ARBA00023125"/>
    </source>
</evidence>
<name>A0A075RAD5_BRELA</name>
<dbReference type="SUPFAM" id="SSF46785">
    <property type="entry name" value="Winged helix' DNA-binding domain"/>
    <property type="match status" value="1"/>
</dbReference>
<feature type="domain" description="HTH iclR-type" evidence="6">
    <location>
        <begin position="8"/>
        <end position="69"/>
    </location>
</feature>
<dbReference type="AlphaFoldDB" id="A0A075RAD5"/>
<proteinExistence type="predicted"/>
<dbReference type="STRING" id="1042163.BRLA_c039400"/>
<organism evidence="8 9">
    <name type="scientific">Brevibacillus laterosporus LMG 15441</name>
    <dbReference type="NCBI Taxonomy" id="1042163"/>
    <lineage>
        <taxon>Bacteria</taxon>
        <taxon>Bacillati</taxon>
        <taxon>Bacillota</taxon>
        <taxon>Bacilli</taxon>
        <taxon>Bacillales</taxon>
        <taxon>Paenibacillaceae</taxon>
        <taxon>Brevibacillus</taxon>
    </lineage>
</organism>
<dbReference type="PANTHER" id="PTHR30136">
    <property type="entry name" value="HELIX-TURN-HELIX TRANSCRIPTIONAL REGULATOR, ICLR FAMILY"/>
    <property type="match status" value="1"/>
</dbReference>
<keyword evidence="2" id="KW-0238">DNA-binding</keyword>
<dbReference type="Gene3D" id="1.10.10.10">
    <property type="entry name" value="Winged helix-like DNA-binding domain superfamily/Winged helix DNA-binding domain"/>
    <property type="match status" value="1"/>
</dbReference>
<evidence type="ECO:0000259" key="7">
    <source>
        <dbReference type="PROSITE" id="PS51078"/>
    </source>
</evidence>
<dbReference type="Gene3D" id="3.30.450.40">
    <property type="match status" value="1"/>
</dbReference>
<dbReference type="GO" id="GO:0045892">
    <property type="term" value="P:negative regulation of DNA-templated transcription"/>
    <property type="evidence" value="ECO:0007669"/>
    <property type="project" value="TreeGrafter"/>
</dbReference>
<dbReference type="PROSITE" id="PS51077">
    <property type="entry name" value="HTH_ICLR"/>
    <property type="match status" value="1"/>
</dbReference>
<dbReference type="SUPFAM" id="SSF55781">
    <property type="entry name" value="GAF domain-like"/>
    <property type="match status" value="1"/>
</dbReference>
<dbReference type="FunFam" id="1.10.10.10:FF:000056">
    <property type="entry name" value="IclR family transcriptional regulator"/>
    <property type="match status" value="1"/>
</dbReference>
<evidence type="ECO:0000313" key="9">
    <source>
        <dbReference type="Proteomes" id="UP000005850"/>
    </source>
</evidence>
<dbReference type="InterPro" id="IPR036388">
    <property type="entry name" value="WH-like_DNA-bd_sf"/>
</dbReference>
<dbReference type="Pfam" id="PF09339">
    <property type="entry name" value="HTH_IclR"/>
    <property type="match status" value="1"/>
</dbReference>
<dbReference type="InterPro" id="IPR029016">
    <property type="entry name" value="GAF-like_dom_sf"/>
</dbReference>
<dbReference type="Pfam" id="PF01614">
    <property type="entry name" value="IclR_C"/>
    <property type="match status" value="1"/>
</dbReference>
<dbReference type="EMBL" id="CP007806">
    <property type="protein sequence ID" value="AIG28223.1"/>
    <property type="molecule type" value="Genomic_DNA"/>
</dbReference>
<evidence type="ECO:0000259" key="6">
    <source>
        <dbReference type="PROSITE" id="PS51077"/>
    </source>
</evidence>
<comment type="function">
    <text evidence="4">May be an activator protein for the gylABX operon.</text>
</comment>
<gene>
    <name evidence="8" type="primary">kdgR_2</name>
    <name evidence="8" type="ORF">BRLA_c039400</name>
</gene>
<dbReference type="SMART" id="SM00346">
    <property type="entry name" value="HTH_ICLR"/>
    <property type="match status" value="1"/>
</dbReference>
<dbReference type="eggNOG" id="COG1414">
    <property type="taxonomic scope" value="Bacteria"/>
</dbReference>
<accession>A0A075RAD5</accession>
<evidence type="ECO:0000256" key="4">
    <source>
        <dbReference type="ARBA" id="ARBA00058938"/>
    </source>
</evidence>
<dbReference type="GO" id="GO:0003700">
    <property type="term" value="F:DNA-binding transcription factor activity"/>
    <property type="evidence" value="ECO:0007669"/>
    <property type="project" value="TreeGrafter"/>
</dbReference>
<dbReference type="InterPro" id="IPR005471">
    <property type="entry name" value="Tscrpt_reg_IclR_N"/>
</dbReference>
<evidence type="ECO:0000256" key="3">
    <source>
        <dbReference type="ARBA" id="ARBA00023163"/>
    </source>
</evidence>